<dbReference type="InterPro" id="IPR000600">
    <property type="entry name" value="ROK"/>
</dbReference>
<evidence type="ECO:0000313" key="2">
    <source>
        <dbReference type="EMBL" id="OGM22319.1"/>
    </source>
</evidence>
<dbReference type="Pfam" id="PF00480">
    <property type="entry name" value="ROK"/>
    <property type="match status" value="1"/>
</dbReference>
<evidence type="ECO:0008006" key="4">
    <source>
        <dbReference type="Google" id="ProtNLM"/>
    </source>
</evidence>
<dbReference type="PANTHER" id="PTHR18964:SF149">
    <property type="entry name" value="BIFUNCTIONAL UDP-N-ACETYLGLUCOSAMINE 2-EPIMERASE_N-ACETYLMANNOSAMINE KINASE"/>
    <property type="match status" value="1"/>
</dbReference>
<dbReference type="AlphaFoldDB" id="A0A1F7Y617"/>
<dbReference type="EMBL" id="MGGF01000005">
    <property type="protein sequence ID" value="OGM22319.1"/>
    <property type="molecule type" value="Genomic_DNA"/>
</dbReference>
<evidence type="ECO:0000313" key="3">
    <source>
        <dbReference type="Proteomes" id="UP000178750"/>
    </source>
</evidence>
<evidence type="ECO:0000256" key="1">
    <source>
        <dbReference type="ARBA" id="ARBA00006479"/>
    </source>
</evidence>
<protein>
    <recommendedName>
        <fullName evidence="4">ROK family protein</fullName>
    </recommendedName>
</protein>
<dbReference type="SUPFAM" id="SSF53067">
    <property type="entry name" value="Actin-like ATPase domain"/>
    <property type="match status" value="1"/>
</dbReference>
<gene>
    <name evidence="2" type="ORF">A2863_04245</name>
</gene>
<reference evidence="2 3" key="1">
    <citation type="journal article" date="2016" name="Nat. Commun.">
        <title>Thousands of microbial genomes shed light on interconnected biogeochemical processes in an aquifer system.</title>
        <authorList>
            <person name="Anantharaman K."/>
            <person name="Brown C.T."/>
            <person name="Hug L.A."/>
            <person name="Sharon I."/>
            <person name="Castelle C.J."/>
            <person name="Probst A.J."/>
            <person name="Thomas B.C."/>
            <person name="Singh A."/>
            <person name="Wilkins M.J."/>
            <person name="Karaoz U."/>
            <person name="Brodie E.L."/>
            <person name="Williams K.H."/>
            <person name="Hubbard S.S."/>
            <person name="Banfield J.F."/>
        </authorList>
    </citation>
    <scope>NUCLEOTIDE SEQUENCE [LARGE SCALE GENOMIC DNA]</scope>
</reference>
<organism evidence="2 3">
    <name type="scientific">Candidatus Woesebacteria bacterium RIFCSPHIGHO2_01_FULL_38_9b</name>
    <dbReference type="NCBI Taxonomy" id="1802493"/>
    <lineage>
        <taxon>Bacteria</taxon>
        <taxon>Candidatus Woeseibacteriota</taxon>
    </lineage>
</organism>
<name>A0A1F7Y617_9BACT</name>
<dbReference type="InterPro" id="IPR043129">
    <property type="entry name" value="ATPase_NBD"/>
</dbReference>
<dbReference type="Gene3D" id="3.30.420.40">
    <property type="match status" value="2"/>
</dbReference>
<dbReference type="PANTHER" id="PTHR18964">
    <property type="entry name" value="ROK (REPRESSOR, ORF, KINASE) FAMILY"/>
    <property type="match status" value="1"/>
</dbReference>
<comment type="similarity">
    <text evidence="1">Belongs to the ROK (NagC/XylR) family.</text>
</comment>
<dbReference type="CDD" id="cd23763">
    <property type="entry name" value="ASKHA_ATPase_ROK"/>
    <property type="match status" value="1"/>
</dbReference>
<proteinExistence type="inferred from homology"/>
<dbReference type="Proteomes" id="UP000178750">
    <property type="component" value="Unassembled WGS sequence"/>
</dbReference>
<comment type="caution">
    <text evidence="2">The sequence shown here is derived from an EMBL/GenBank/DDBJ whole genome shotgun (WGS) entry which is preliminary data.</text>
</comment>
<sequence>MYLLFDIGGTRMRLASSFDGQKINDTQYFLTPQDFEKGMKIIREFVLKADSSRMDIIGCCGLPGVFNKEKDMLINAQNLPFWVAKPIKKELEGIIHNTVYLENDADLAGLGEAVKGAGKGNEIVAYITVGTGVGGVRIVNGKIDKSTYGFEPGHQIIDADATIAGKLTDLEGLVAGVGIETRFDKKPEDINDDQVWRDAEKYLAIGLTNTILHWSPNIVVLGGGLIINERYSVQRIRSYISEYLKVFTILPDIKKGELGEEAGLQGAIVYLQGLTPR</sequence>
<accession>A0A1F7Y617</accession>